<evidence type="ECO:0000313" key="1">
    <source>
        <dbReference type="EMBL" id="DAF55876.1"/>
    </source>
</evidence>
<protein>
    <submittedName>
        <fullName evidence="1">Uncharacterized protein</fullName>
    </submittedName>
</protein>
<organism evidence="1">
    <name type="scientific">Myoviridae sp. ctKPn8</name>
    <dbReference type="NCBI Taxonomy" id="2827676"/>
    <lineage>
        <taxon>Viruses</taxon>
        <taxon>Duplodnaviria</taxon>
        <taxon>Heunggongvirae</taxon>
        <taxon>Uroviricota</taxon>
        <taxon>Caudoviricetes</taxon>
    </lineage>
</organism>
<sequence>MAEIDISSKLGKEKATIKLAEGKVYEVDNSADNYLLVEESIKNEDFSIGTMYKMIGMLMGEKALKDIKEMKLTIPQLTSVVIAISAIVNETSYEEMEKRFPTSK</sequence>
<proteinExistence type="predicted"/>
<accession>A0A8S5SXP3</accession>
<dbReference type="EMBL" id="BK032702">
    <property type="protein sequence ID" value="DAF55876.1"/>
    <property type="molecule type" value="Genomic_DNA"/>
</dbReference>
<reference evidence="1" key="1">
    <citation type="journal article" date="2021" name="Proc. Natl. Acad. Sci. U.S.A.">
        <title>A Catalog of Tens of Thousands of Viruses from Human Metagenomes Reveals Hidden Associations with Chronic Diseases.</title>
        <authorList>
            <person name="Tisza M.J."/>
            <person name="Buck C.B."/>
        </authorList>
    </citation>
    <scope>NUCLEOTIDE SEQUENCE</scope>
    <source>
        <strain evidence="1">CtKPn8</strain>
    </source>
</reference>
<name>A0A8S5SXP3_9CAUD</name>